<dbReference type="GO" id="GO:0000776">
    <property type="term" value="C:kinetochore"/>
    <property type="evidence" value="ECO:0007669"/>
    <property type="project" value="UniProtKB-KW"/>
</dbReference>
<keyword evidence="4" id="KW-0995">Kinetochore</keyword>
<proteinExistence type="inferred from homology"/>
<comment type="subcellular location">
    <subcellularLocation>
        <location evidence="2">Chromosome</location>
        <location evidence="2">Centromere</location>
        <location evidence="2">Kinetochore</location>
    </subcellularLocation>
    <subcellularLocation>
        <location evidence="1">Nucleus</location>
    </subcellularLocation>
</comment>
<evidence type="ECO:0000256" key="9">
    <source>
        <dbReference type="SAM" id="MobiDB-lite"/>
    </source>
</evidence>
<feature type="domain" description="YAG7-like dimerisation" evidence="10">
    <location>
        <begin position="339"/>
        <end position="421"/>
    </location>
</feature>
<evidence type="ECO:0000256" key="3">
    <source>
        <dbReference type="ARBA" id="ARBA00022454"/>
    </source>
</evidence>
<name>A0A178EYP7_TRIRU</name>
<dbReference type="SUPFAM" id="SSF47113">
    <property type="entry name" value="Histone-fold"/>
    <property type="match status" value="1"/>
</dbReference>
<dbReference type="InterPro" id="IPR058602">
    <property type="entry name" value="YAG7_dimerisation_dom"/>
</dbReference>
<feature type="compositionally biased region" description="Basic residues" evidence="9">
    <location>
        <begin position="573"/>
        <end position="582"/>
    </location>
</feature>
<dbReference type="PANTHER" id="PTHR34832:SF1">
    <property type="entry name" value="CENTROMERE PROTEIN W"/>
    <property type="match status" value="1"/>
</dbReference>
<dbReference type="Gene3D" id="1.10.20.10">
    <property type="entry name" value="Histone, subunit A"/>
    <property type="match status" value="1"/>
</dbReference>
<dbReference type="GO" id="GO:0046982">
    <property type="term" value="F:protein heterodimerization activity"/>
    <property type="evidence" value="ECO:0007669"/>
    <property type="project" value="InterPro"/>
</dbReference>
<evidence type="ECO:0000256" key="4">
    <source>
        <dbReference type="ARBA" id="ARBA00022838"/>
    </source>
</evidence>
<dbReference type="GO" id="GO:0051382">
    <property type="term" value="P:kinetochore assembly"/>
    <property type="evidence" value="ECO:0007669"/>
    <property type="project" value="TreeGrafter"/>
</dbReference>
<dbReference type="AlphaFoldDB" id="A0A178EYP7"/>
<accession>A0A178EYP7</accession>
<dbReference type="InterPro" id="IPR009072">
    <property type="entry name" value="Histone-fold"/>
</dbReference>
<feature type="compositionally biased region" description="Basic and acidic residues" evidence="9">
    <location>
        <begin position="604"/>
        <end position="618"/>
    </location>
</feature>
<evidence type="ECO:0000256" key="1">
    <source>
        <dbReference type="ARBA" id="ARBA00004123"/>
    </source>
</evidence>
<feature type="compositionally biased region" description="Low complexity" evidence="9">
    <location>
        <begin position="629"/>
        <end position="640"/>
    </location>
</feature>
<feature type="coiled-coil region" evidence="8">
    <location>
        <begin position="279"/>
        <end position="339"/>
    </location>
</feature>
<evidence type="ECO:0000313" key="11">
    <source>
        <dbReference type="EMBL" id="OAL64946.1"/>
    </source>
</evidence>
<organism evidence="11 12">
    <name type="scientific">Trichophyton rubrum</name>
    <name type="common">Athlete's foot fungus</name>
    <name type="synonym">Epidermophyton rubrum</name>
    <dbReference type="NCBI Taxonomy" id="5551"/>
    <lineage>
        <taxon>Eukaryota</taxon>
        <taxon>Fungi</taxon>
        <taxon>Dikarya</taxon>
        <taxon>Ascomycota</taxon>
        <taxon>Pezizomycotina</taxon>
        <taxon>Eurotiomycetes</taxon>
        <taxon>Eurotiomycetidae</taxon>
        <taxon>Onygenales</taxon>
        <taxon>Arthrodermataceae</taxon>
        <taxon>Trichophyton</taxon>
    </lineage>
</organism>
<keyword evidence="6" id="KW-0137">Centromere</keyword>
<dbReference type="Pfam" id="PF26434">
    <property type="entry name" value="YAG7_C"/>
    <property type="match status" value="1"/>
</dbReference>
<evidence type="ECO:0000256" key="5">
    <source>
        <dbReference type="ARBA" id="ARBA00023242"/>
    </source>
</evidence>
<dbReference type="GO" id="GO:0000278">
    <property type="term" value="P:mitotic cell cycle"/>
    <property type="evidence" value="ECO:0007669"/>
    <property type="project" value="TreeGrafter"/>
</dbReference>
<dbReference type="FunFam" id="1.10.20.10:FF:000075">
    <property type="entry name" value="WGS project CABT00000000 data, contig 2.56"/>
    <property type="match status" value="1"/>
</dbReference>
<reference evidence="11 12" key="1">
    <citation type="submission" date="2016-05" db="EMBL/GenBank/DDBJ databases">
        <title>Genome sequencing of Trichophyton rubrum CMCC(F)T1i isolated from hair.</title>
        <authorList>
            <person name="Zhan P."/>
            <person name="Tao Y."/>
            <person name="Liu W."/>
        </authorList>
    </citation>
    <scope>NUCLEOTIDE SEQUENCE [LARGE SCALE GENOMIC DNA]</scope>
    <source>
        <strain evidence="12">CMCC(F)T1i</strain>
    </source>
</reference>
<keyword evidence="8" id="KW-0175">Coiled coil</keyword>
<keyword evidence="5" id="KW-0539">Nucleus</keyword>
<evidence type="ECO:0000256" key="7">
    <source>
        <dbReference type="ARBA" id="ARBA00038432"/>
    </source>
</evidence>
<feature type="region of interest" description="Disordered" evidence="9">
    <location>
        <begin position="461"/>
        <end position="491"/>
    </location>
</feature>
<gene>
    <name evidence="11" type="ORF">A7C99_3425</name>
</gene>
<dbReference type="PANTHER" id="PTHR34832">
    <property type="entry name" value="CENTROMERE PROTEIN W"/>
    <property type="match status" value="1"/>
</dbReference>
<dbReference type="EMBL" id="LHPM01000014">
    <property type="protein sequence ID" value="OAL64946.1"/>
    <property type="molecule type" value="Genomic_DNA"/>
</dbReference>
<feature type="region of interest" description="Disordered" evidence="9">
    <location>
        <begin position="570"/>
        <end position="640"/>
    </location>
</feature>
<feature type="region of interest" description="Disordered" evidence="9">
    <location>
        <begin position="162"/>
        <end position="191"/>
    </location>
</feature>
<evidence type="ECO:0000256" key="6">
    <source>
        <dbReference type="ARBA" id="ARBA00023328"/>
    </source>
</evidence>
<dbReference type="GO" id="GO:0005654">
    <property type="term" value="C:nucleoplasm"/>
    <property type="evidence" value="ECO:0007669"/>
    <property type="project" value="TreeGrafter"/>
</dbReference>
<evidence type="ECO:0000259" key="10">
    <source>
        <dbReference type="Pfam" id="PF26434"/>
    </source>
</evidence>
<comment type="caution">
    <text evidence="11">The sequence shown here is derived from an EMBL/GenBank/DDBJ whole genome shotgun (WGS) entry which is preliminary data.</text>
</comment>
<dbReference type="InterPro" id="IPR052484">
    <property type="entry name" value="CENP-W/WIP1"/>
</dbReference>
<evidence type="ECO:0000256" key="8">
    <source>
        <dbReference type="SAM" id="Coils"/>
    </source>
</evidence>
<evidence type="ECO:0000256" key="2">
    <source>
        <dbReference type="ARBA" id="ARBA00004629"/>
    </source>
</evidence>
<dbReference type="Proteomes" id="UP000243015">
    <property type="component" value="Unassembled WGS sequence"/>
</dbReference>
<dbReference type="GO" id="GO:0007059">
    <property type="term" value="P:chromosome segregation"/>
    <property type="evidence" value="ECO:0007669"/>
    <property type="project" value="TreeGrafter"/>
</dbReference>
<comment type="similarity">
    <text evidence="7">Belongs to the CENP-W/WIP1 family.</text>
</comment>
<protein>
    <recommendedName>
        <fullName evidence="10">YAG7-like dimerisation domain-containing protein</fullName>
    </recommendedName>
</protein>
<dbReference type="VEuPathDB" id="FungiDB:TERG_06516"/>
<sequence>MAVQKLYPRATVKRIVKSHTHKVLTKNADILIFLDYMLFIQELMREASIQGRKRGDKGITARTVRRVTEVSSPGVNGLPLAQMTVSHGYYTSRELYASLRDRRNVSSVGRHDQAIGSRLDIRRYYNRPIFRLLYDSSAHSSHYSTCFPAVFPVTRPNFSSPYSTTMSAVTAPSNPSQTQNTKKRRGKAEASAAVAAPVSVAASNTDAPSVAAAADGSANGHHEPSFLRELQKTLRNTNKKLNATAKVDAIIAENPGKSLEELVALKKINADQKAQALKKPALQETIAHIEEQIAQYKQLEAYYEEQRAKEVAKIQAQHKDEIESLKKNLETESRESAEKRFKDRLLVLSRFLRAAAAMRGVADEHSIQARGFEGALYQVYGGTEQAVDAMIKLIDGTDDKVPSVESEILDITYAQIKRTSLEDYAQSTGEAVLTEEATTAPAADANAVQTDPTIANAGLTEAEEPTVSQAAAADSFQPKPQPTAEEAAPLKPTEENVAANEIAQTVSVEWDPNPYKPSASTEEWLSVQVPQPGTAAEASVAAEAAIRQPLTSGTWVEEPQANKQVDGFERVNHPRGRGRGYRGRGQGQRGGGEHRGRGGYHHRAGSEYRGRGRGRGEYRGNGNGHRGGRPAPAAATAGDA</sequence>
<feature type="compositionally biased region" description="Polar residues" evidence="9">
    <location>
        <begin position="162"/>
        <end position="180"/>
    </location>
</feature>
<dbReference type="CDD" id="cd13732">
    <property type="entry name" value="HFD_CENP-W"/>
    <property type="match status" value="1"/>
</dbReference>
<evidence type="ECO:0000313" key="12">
    <source>
        <dbReference type="Proteomes" id="UP000243015"/>
    </source>
</evidence>
<keyword evidence="3" id="KW-0158">Chromosome</keyword>